<feature type="region of interest" description="Disordered" evidence="1">
    <location>
        <begin position="1"/>
        <end position="24"/>
    </location>
</feature>
<dbReference type="KEGG" id="vg:80513783"/>
<proteinExistence type="predicted"/>
<name>A0A0G2Y2I3_9VIRU</name>
<accession>A0A0G2Y2I3</accession>
<feature type="compositionally biased region" description="Polar residues" evidence="1">
    <location>
        <begin position="1"/>
        <end position="13"/>
    </location>
</feature>
<dbReference type="Proteomes" id="UP000240461">
    <property type="component" value="Segment"/>
</dbReference>
<evidence type="ECO:0000313" key="2">
    <source>
        <dbReference type="EMBL" id="AKI79985.1"/>
    </source>
</evidence>
<reference evidence="2 3" key="1">
    <citation type="submission" date="2014-10" db="EMBL/GenBank/DDBJ databases">
        <title>Pan-genome analysis of Brazilian lineage A amoebal mimiviruses.</title>
        <authorList>
            <person name="Assis F.L."/>
            <person name="Abrahao J.S."/>
            <person name="Kroon E.G."/>
            <person name="Dornas F.P."/>
            <person name="Andrade K.R."/>
            <person name="Borato P.V.M."/>
            <person name="Pilotto M.R."/>
            <person name="Benamar S."/>
            <person name="LaScola B."/>
            <person name="Colson P."/>
        </authorList>
    </citation>
    <scope>NUCLEOTIDE SEQUENCE [LARGE SCALE GENOMIC DNA]</scope>
    <source>
        <strain evidence="2 3">Kroon</strain>
    </source>
</reference>
<dbReference type="EMBL" id="KM982402">
    <property type="protein sequence ID" value="AKI79985.1"/>
    <property type="molecule type" value="Genomic_DNA"/>
</dbReference>
<keyword evidence="3" id="KW-1185">Reference proteome</keyword>
<evidence type="ECO:0000256" key="1">
    <source>
        <dbReference type="SAM" id="MobiDB-lite"/>
    </source>
</evidence>
<evidence type="ECO:0000313" key="3">
    <source>
        <dbReference type="Proteomes" id="UP000240461"/>
    </source>
</evidence>
<protein>
    <submittedName>
        <fullName evidence="2">Uncharacterized protein</fullName>
    </submittedName>
</protein>
<sequence length="345" mass="38959">MSKPNTETISVNIPESEGVPLPDEQSVAERSIVSQSPNNSTVVTVNSEGDVSKIITRIKNHLASFNYAASLDFNKDKDHDKVLTVGEYKISRECLLHYLSGNPDFLKSSAGECSKAIQTYSNESGNLDLESLLTLSPNKDFIHDTNFYKNLYGFNVSIADFIANNNEFKKANYNTQIRILQNYHEFLKQSIEYFNKYMNQYKVIDDNLISRSYNLMYLLNVLTFRRANVGRNINELLDSYNKLNQAIATNLAIYDSINKSKLEIAPEARSSIIDKGVQDLVNSLKQRTNILKKQGETLKKNVEDINKDTSNLKRHATGDIIGIADSLRKEVDSVATSFVSTEKKK</sequence>
<organism evidence="2 3">
    <name type="scientific">Acanthamoeba polyphaga mimivirus Kroon</name>
    <dbReference type="NCBI Taxonomy" id="3069720"/>
    <lineage>
        <taxon>Viruses</taxon>
        <taxon>Varidnaviria</taxon>
        <taxon>Bamfordvirae</taxon>
        <taxon>Nucleocytoviricota</taxon>
        <taxon>Megaviricetes</taxon>
        <taxon>Imitervirales</taxon>
        <taxon>Mimiviridae</taxon>
        <taxon>Megamimivirinae</taxon>
        <taxon>Mimivirus</taxon>
        <taxon>Mimivirus lagoaense</taxon>
    </lineage>
</organism>